<evidence type="ECO:0000256" key="9">
    <source>
        <dbReference type="SAM" id="MobiDB-lite"/>
    </source>
</evidence>
<dbReference type="Pfam" id="PF00881">
    <property type="entry name" value="Nitroreductase"/>
    <property type="match status" value="1"/>
</dbReference>
<dbReference type="Gene3D" id="3.40.109.10">
    <property type="entry name" value="NADH Oxidase"/>
    <property type="match status" value="1"/>
</dbReference>
<dbReference type="SUPFAM" id="SSF47473">
    <property type="entry name" value="EF-hand"/>
    <property type="match status" value="1"/>
</dbReference>
<dbReference type="InterPro" id="IPR011992">
    <property type="entry name" value="EF-hand-dom_pair"/>
</dbReference>
<dbReference type="InterPro" id="IPR026021">
    <property type="entry name" value="YdjA-like"/>
</dbReference>
<keyword evidence="6" id="KW-0521">NADP</keyword>
<dbReference type="AlphaFoldDB" id="A0ABD3RZ21"/>
<evidence type="ECO:0000256" key="6">
    <source>
        <dbReference type="ARBA" id="ARBA00022857"/>
    </source>
</evidence>
<dbReference type="InterPro" id="IPR018247">
    <property type="entry name" value="EF_Hand_1_Ca_BS"/>
</dbReference>
<dbReference type="Gene3D" id="1.10.238.10">
    <property type="entry name" value="EF-hand"/>
    <property type="match status" value="1"/>
</dbReference>
<accession>A0ABD3RZ21</accession>
<organism evidence="12 13">
    <name type="scientific">Cyclostephanos tholiformis</name>
    <dbReference type="NCBI Taxonomy" id="382380"/>
    <lineage>
        <taxon>Eukaryota</taxon>
        <taxon>Sar</taxon>
        <taxon>Stramenopiles</taxon>
        <taxon>Ochrophyta</taxon>
        <taxon>Bacillariophyta</taxon>
        <taxon>Coscinodiscophyceae</taxon>
        <taxon>Thalassiosirophycidae</taxon>
        <taxon>Stephanodiscales</taxon>
        <taxon>Stephanodiscaceae</taxon>
        <taxon>Cyclostephanos</taxon>
    </lineage>
</organism>
<dbReference type="InterPro" id="IPR029479">
    <property type="entry name" value="Nitroreductase"/>
</dbReference>
<keyword evidence="7" id="KW-0560">Oxidoreductase</keyword>
<keyword evidence="8" id="KW-0520">NAD</keyword>
<dbReference type="InterPro" id="IPR002048">
    <property type="entry name" value="EF_hand_dom"/>
</dbReference>
<dbReference type="InterPro" id="IPR000415">
    <property type="entry name" value="Nitroreductase-like"/>
</dbReference>
<gene>
    <name evidence="12" type="ORF">ACHAXA_001477</name>
</gene>
<keyword evidence="10" id="KW-0732">Signal</keyword>
<evidence type="ECO:0000256" key="7">
    <source>
        <dbReference type="ARBA" id="ARBA00023002"/>
    </source>
</evidence>
<comment type="caution">
    <text evidence="12">The sequence shown here is derived from an EMBL/GenBank/DDBJ whole genome shotgun (WGS) entry which is preliminary data.</text>
</comment>
<name>A0ABD3RZ21_9STRA</name>
<evidence type="ECO:0000256" key="8">
    <source>
        <dbReference type="ARBA" id="ARBA00023027"/>
    </source>
</evidence>
<feature type="domain" description="EF-hand" evidence="11">
    <location>
        <begin position="198"/>
        <end position="233"/>
    </location>
</feature>
<evidence type="ECO:0000313" key="12">
    <source>
        <dbReference type="EMBL" id="KAL3817470.1"/>
    </source>
</evidence>
<dbReference type="SUPFAM" id="SSF55469">
    <property type="entry name" value="FMN-dependent nitroreductase-like"/>
    <property type="match status" value="1"/>
</dbReference>
<sequence>MKSSYRLLAPSVLLCTIESSSAFVPASASRESLIRVHSESSNSSSSSRGGRFNKSAVTSTGGGMMGIESDEFAEEYEYNEADFANYVSDYSSDSAAADDDDDDDLDVDEDGIGGGDGSILLSGYDDYSTIGGFDLTPFEKHAREVFLTYALQVQSAIDHDSDDLATSANEDCEETRVENAAILKKDLFGMLQALDIDASLEESEALFKYLDIDDDGRVTLDEFLPWYAEAIDSAQQTAIGFQNLVKSRRTIHKFDATEVDDGVLRRALECAIAAPNRRGTEPWRFIKLGKETVARVVKLREEIDGSSGSFVSWTKVPHWIVVTYPKADPGSGPDGKMQQREDFKSTCCAVQNFLLSMWSEGIGTKWTDGPIQRTAEFARICGIDLEKEKVAGVIWYGFAKGGLNRGREAKWRRKGVEEVLDILP</sequence>
<protein>
    <recommendedName>
        <fullName evidence="11">EF-hand domain-containing protein</fullName>
    </recommendedName>
</protein>
<feature type="region of interest" description="Disordered" evidence="9">
    <location>
        <begin position="37"/>
        <end position="57"/>
    </location>
</feature>
<dbReference type="GO" id="GO:0016491">
    <property type="term" value="F:oxidoreductase activity"/>
    <property type="evidence" value="ECO:0007669"/>
    <property type="project" value="UniProtKB-KW"/>
</dbReference>
<dbReference type="InterPro" id="IPR052530">
    <property type="entry name" value="NAD(P)H_nitroreductase"/>
</dbReference>
<evidence type="ECO:0000256" key="1">
    <source>
        <dbReference type="ARBA" id="ARBA00001917"/>
    </source>
</evidence>
<dbReference type="PANTHER" id="PTHR43821">
    <property type="entry name" value="NAD(P)H NITROREDUCTASE YDJA-RELATED"/>
    <property type="match status" value="1"/>
</dbReference>
<dbReference type="EMBL" id="JALLPB020000103">
    <property type="protein sequence ID" value="KAL3817470.1"/>
    <property type="molecule type" value="Genomic_DNA"/>
</dbReference>
<dbReference type="PANTHER" id="PTHR43821:SF1">
    <property type="entry name" value="NAD(P)H NITROREDUCTASE YDJA-RELATED"/>
    <property type="match status" value="1"/>
</dbReference>
<evidence type="ECO:0000256" key="10">
    <source>
        <dbReference type="SAM" id="SignalP"/>
    </source>
</evidence>
<dbReference type="PROSITE" id="PS50222">
    <property type="entry name" value="EF_HAND_2"/>
    <property type="match status" value="1"/>
</dbReference>
<feature type="signal peptide" evidence="10">
    <location>
        <begin position="1"/>
        <end position="22"/>
    </location>
</feature>
<evidence type="ECO:0000256" key="2">
    <source>
        <dbReference type="ARBA" id="ARBA00007118"/>
    </source>
</evidence>
<reference evidence="12 13" key="1">
    <citation type="submission" date="2024-10" db="EMBL/GenBank/DDBJ databases">
        <title>Updated reference genomes for cyclostephanoid diatoms.</title>
        <authorList>
            <person name="Roberts W.R."/>
            <person name="Alverson A.J."/>
        </authorList>
    </citation>
    <scope>NUCLEOTIDE SEQUENCE [LARGE SCALE GENOMIC DNA]</scope>
    <source>
        <strain evidence="12 13">AJA228-03</strain>
    </source>
</reference>
<comment type="similarity">
    <text evidence="2">Belongs to the nitroreductase family.</text>
</comment>
<evidence type="ECO:0000256" key="5">
    <source>
        <dbReference type="ARBA" id="ARBA00022837"/>
    </source>
</evidence>
<evidence type="ECO:0000256" key="3">
    <source>
        <dbReference type="ARBA" id="ARBA00022630"/>
    </source>
</evidence>
<evidence type="ECO:0000313" key="13">
    <source>
        <dbReference type="Proteomes" id="UP001530377"/>
    </source>
</evidence>
<evidence type="ECO:0000256" key="4">
    <source>
        <dbReference type="ARBA" id="ARBA00022643"/>
    </source>
</evidence>
<keyword evidence="3" id="KW-0285">Flavoprotein</keyword>
<keyword evidence="13" id="KW-1185">Reference proteome</keyword>
<dbReference type="Proteomes" id="UP001530377">
    <property type="component" value="Unassembled WGS sequence"/>
</dbReference>
<proteinExistence type="inferred from homology"/>
<comment type="cofactor">
    <cofactor evidence="1">
        <name>FMN</name>
        <dbReference type="ChEBI" id="CHEBI:58210"/>
    </cofactor>
</comment>
<dbReference type="CDD" id="cd02135">
    <property type="entry name" value="YdjA-like"/>
    <property type="match status" value="1"/>
</dbReference>
<evidence type="ECO:0000259" key="11">
    <source>
        <dbReference type="PROSITE" id="PS50222"/>
    </source>
</evidence>
<feature type="chain" id="PRO_5044841463" description="EF-hand domain-containing protein" evidence="10">
    <location>
        <begin position="23"/>
        <end position="424"/>
    </location>
</feature>
<dbReference type="PROSITE" id="PS00018">
    <property type="entry name" value="EF_HAND_1"/>
    <property type="match status" value="1"/>
</dbReference>
<keyword evidence="4" id="KW-0288">FMN</keyword>
<keyword evidence="5" id="KW-0106">Calcium</keyword>